<dbReference type="Proteomes" id="UP001329430">
    <property type="component" value="Chromosome 7"/>
</dbReference>
<reference evidence="2 3" key="1">
    <citation type="journal article" date="2024" name="Insects">
        <title>An Improved Chromosome-Level Genome Assembly of the Firefly Pyrocoelia pectoralis.</title>
        <authorList>
            <person name="Fu X."/>
            <person name="Meyer-Rochow V.B."/>
            <person name="Ballantyne L."/>
            <person name="Zhu X."/>
        </authorList>
    </citation>
    <scope>NUCLEOTIDE SEQUENCE [LARGE SCALE GENOMIC DNA]</scope>
    <source>
        <strain evidence="2">XCY_ONT2</strain>
    </source>
</reference>
<dbReference type="InterPro" id="IPR056199">
    <property type="entry name" value="SPEF2_C"/>
</dbReference>
<gene>
    <name evidence="2" type="ORF">RI129_010274</name>
</gene>
<dbReference type="PANTHER" id="PTHR14919">
    <property type="entry name" value="KPL2-RELATED"/>
    <property type="match status" value="1"/>
</dbReference>
<organism evidence="2 3">
    <name type="scientific">Pyrocoelia pectoralis</name>
    <dbReference type="NCBI Taxonomy" id="417401"/>
    <lineage>
        <taxon>Eukaryota</taxon>
        <taxon>Metazoa</taxon>
        <taxon>Ecdysozoa</taxon>
        <taxon>Arthropoda</taxon>
        <taxon>Hexapoda</taxon>
        <taxon>Insecta</taxon>
        <taxon>Pterygota</taxon>
        <taxon>Neoptera</taxon>
        <taxon>Endopterygota</taxon>
        <taxon>Coleoptera</taxon>
        <taxon>Polyphaga</taxon>
        <taxon>Elateriformia</taxon>
        <taxon>Elateroidea</taxon>
        <taxon>Lampyridae</taxon>
        <taxon>Lampyrinae</taxon>
        <taxon>Pyrocoelia</taxon>
    </lineage>
</organism>
<dbReference type="PANTHER" id="PTHR14919:SF0">
    <property type="entry name" value="SPERM FLAGELLAR PROTEIN 2"/>
    <property type="match status" value="1"/>
</dbReference>
<feature type="domain" description="SPEF2 C-terminal" evidence="1">
    <location>
        <begin position="360"/>
        <end position="536"/>
    </location>
</feature>
<comment type="caution">
    <text evidence="2">The sequence shown here is derived from an EMBL/GenBank/DDBJ whole genome shotgun (WGS) entry which is preliminary data.</text>
</comment>
<dbReference type="InterPro" id="IPR052634">
    <property type="entry name" value="Sperm_flagellar-bone_growth"/>
</dbReference>
<dbReference type="EMBL" id="JAVRBK010000007">
    <property type="protein sequence ID" value="KAK5641727.1"/>
    <property type="molecule type" value="Genomic_DNA"/>
</dbReference>
<dbReference type="AlphaFoldDB" id="A0AAN7V6F3"/>
<protein>
    <recommendedName>
        <fullName evidence="1">SPEF2 C-terminal domain-containing protein</fullName>
    </recommendedName>
</protein>
<evidence type="ECO:0000313" key="3">
    <source>
        <dbReference type="Proteomes" id="UP001329430"/>
    </source>
</evidence>
<keyword evidence="3" id="KW-1185">Reference proteome</keyword>
<accession>A0AAN7V6F3</accession>
<name>A0AAN7V6F3_9COLE</name>
<evidence type="ECO:0000259" key="1">
    <source>
        <dbReference type="Pfam" id="PF24082"/>
    </source>
</evidence>
<evidence type="ECO:0000313" key="2">
    <source>
        <dbReference type="EMBL" id="KAK5641727.1"/>
    </source>
</evidence>
<dbReference type="Pfam" id="PF24082">
    <property type="entry name" value="SPEF2_C"/>
    <property type="match status" value="1"/>
</dbReference>
<sequence length="745" mass="86413">MKRTLLNGIVPYLSHVQNDMREFISRPDYKQNYLSYFQNYYNCEIDNDMRDDPEVKAEIHCTIAKFRDKLYDICDNRMRECQDELRWIIQEHSLLSNLVKELVNCYVAAMQLEIDRCCDSFQFLNDYYSGVITKMPCREAVLQKTALTKLSSSPPVGPTVRVVTVSLLSDLKSDISNTPFHDFIHRTSETARSVVAKFKASTSSIILQSDSYFNPKPTPPKKEIQLPVFNEPDDDVKAVGLRLLEEWQCATTGEYTRVLLRINMLEERAREDLKIVFTSSQRAFRGLFAEIESRYERELDSVKTACKIFDKATEAEVNIQQELRFEGDRFLIQPEVLLYPDEVSPPDTVPVAKPSAEYVFTMKQLDSLSNIFRNLAPNGSISARSFVFILQDLIVLKDGTVPSQWQKLAPSQVSILSKKTFGDVEFIHWKDFIICSLCVPFPTIDELLKVRNAFRCDDPDSTEIVKDYQFARITFWFENMLTKEEIKTMKDLLFKLYQVGEETMNYTSFLLDFCKGSDVAEGFFKALTLAYGRRVCDNLTIGKLYVANIMEQRFMDERKEMIRQMEQDEVKKLAEFTIDALIDYTVHICDSLVIEDYESTEESQISLTTEEEGKSKSSDSTLTETLSENVEENESVTQSEEFANVEISFEPCYHPKYIYILPFDDVLAVLTASLPWHVTHQAVVNDNSVREVLENIYTSLRNRELNNNVLAHELYHDEKFKKLLLRNFKFVEKHTWMIVKELVEN</sequence>
<proteinExistence type="predicted"/>